<dbReference type="Pfam" id="PF00593">
    <property type="entry name" value="TonB_dep_Rec_b-barrel"/>
    <property type="match status" value="1"/>
</dbReference>
<dbReference type="AlphaFoldDB" id="A0AB39KWV1"/>
<proteinExistence type="inferred from homology"/>
<keyword evidence="9 11" id="KW-0472">Membrane</keyword>
<protein>
    <submittedName>
        <fullName evidence="15">TonB-dependent receptor</fullName>
    </submittedName>
</protein>
<dbReference type="PROSITE" id="PS52016">
    <property type="entry name" value="TONB_DEPENDENT_REC_3"/>
    <property type="match status" value="1"/>
</dbReference>
<evidence type="ECO:0000256" key="3">
    <source>
        <dbReference type="ARBA" id="ARBA00022452"/>
    </source>
</evidence>
<dbReference type="InterPro" id="IPR000531">
    <property type="entry name" value="Beta-barrel_TonB"/>
</dbReference>
<dbReference type="InterPro" id="IPR036942">
    <property type="entry name" value="Beta-barrel_TonB_sf"/>
</dbReference>
<comment type="subcellular location">
    <subcellularLocation>
        <location evidence="1 11">Cell outer membrane</location>
        <topology evidence="1 11">Multi-pass membrane protein</topology>
    </subcellularLocation>
</comment>
<comment type="similarity">
    <text evidence="11 12">Belongs to the TonB-dependent receptor family.</text>
</comment>
<gene>
    <name evidence="15" type="ORF">ABOZ73_06915</name>
</gene>
<evidence type="ECO:0000256" key="5">
    <source>
        <dbReference type="ARBA" id="ARBA00022692"/>
    </source>
</evidence>
<evidence type="ECO:0000256" key="4">
    <source>
        <dbReference type="ARBA" id="ARBA00022496"/>
    </source>
</evidence>
<evidence type="ECO:0000259" key="13">
    <source>
        <dbReference type="Pfam" id="PF00593"/>
    </source>
</evidence>
<evidence type="ECO:0000313" key="15">
    <source>
        <dbReference type="EMBL" id="XDO98139.1"/>
    </source>
</evidence>
<keyword evidence="5 11" id="KW-0812">Transmembrane</keyword>
<keyword evidence="4" id="KW-0410">Iron transport</keyword>
<dbReference type="GO" id="GO:0006826">
    <property type="term" value="P:iron ion transport"/>
    <property type="evidence" value="ECO:0007669"/>
    <property type="project" value="UniProtKB-KW"/>
</dbReference>
<evidence type="ECO:0000256" key="12">
    <source>
        <dbReference type="RuleBase" id="RU003357"/>
    </source>
</evidence>
<evidence type="ECO:0000256" key="1">
    <source>
        <dbReference type="ARBA" id="ARBA00004571"/>
    </source>
</evidence>
<accession>A0AB39KWV1</accession>
<keyword evidence="7" id="KW-0406">Ion transport</keyword>
<feature type="domain" description="TonB-dependent receptor-like beta-barrel" evidence="13">
    <location>
        <begin position="287"/>
        <end position="702"/>
    </location>
</feature>
<dbReference type="RefSeq" id="WP_369061823.1">
    <property type="nucleotide sequence ID" value="NZ_CP158375.1"/>
</dbReference>
<dbReference type="GO" id="GO:0009279">
    <property type="term" value="C:cell outer membrane"/>
    <property type="evidence" value="ECO:0007669"/>
    <property type="project" value="UniProtKB-SubCell"/>
</dbReference>
<evidence type="ECO:0000256" key="2">
    <source>
        <dbReference type="ARBA" id="ARBA00022448"/>
    </source>
</evidence>
<feature type="domain" description="TonB-dependent receptor plug" evidence="14">
    <location>
        <begin position="41"/>
        <end position="148"/>
    </location>
</feature>
<dbReference type="SUPFAM" id="SSF56935">
    <property type="entry name" value="Porins"/>
    <property type="match status" value="1"/>
</dbReference>
<keyword evidence="2 11" id="KW-0813">Transport</keyword>
<evidence type="ECO:0000256" key="11">
    <source>
        <dbReference type="PROSITE-ProRule" id="PRU01360"/>
    </source>
</evidence>
<dbReference type="InterPro" id="IPR039426">
    <property type="entry name" value="TonB-dep_rcpt-like"/>
</dbReference>
<keyword evidence="8 12" id="KW-0798">TonB box</keyword>
<dbReference type="Gene3D" id="2.40.170.20">
    <property type="entry name" value="TonB-dependent receptor, beta-barrel domain"/>
    <property type="match status" value="1"/>
</dbReference>
<keyword evidence="15" id="KW-0675">Receptor</keyword>
<evidence type="ECO:0000256" key="9">
    <source>
        <dbReference type="ARBA" id="ARBA00023136"/>
    </source>
</evidence>
<sequence>MLAACLAVGGSHGLATQAQAQDAAQIEEIIVTAQKREQGLAEVPISISVVSGDELRRQGVNRVEDLYAIAPSLSFSPGQSSAGAGLRIRGVGSAAFGSATEPSVSTVIDGIVSGPGGAALVDLFDIERIEVLRGPQGTLFGKNSSAGVVNIVTRGPTDEVSAYLNGRYGSTLGEVRLEGGVSGPLTESFKARLSGFMLDQSKGQVWNPVKGRRENTRDRWGVRLRGDYEVGQTNVQLIAQYEEQDNQCCRTSFYGLEPIAYGALTRTYLLPALATWGVKPGPDNRISLADGPLNEQTRTMQLTGIVDHRLESGLTIRSITGHRTWKELDTIDVDGLPVNIGNDPRQQRDLAVYTQEVQLISAPGEAFQWIVGAYAYHHVQKGDTITAGGRGTILGQSSTTGIGKTLTNNYAIFADGTLDLGGGFEAFAGARGLYEDLKVSSFRSGNYFAFTPGTFRGIIKTNDTNWLGRAGLRYTTESGQNFYGSVSRGYKGRAIDNNTGNVFFLQPDRAVLKPETVLAFELGARTKWLANRLTANATIFYSDFSNYQASSFDNVTSSQILRNAGKLRSQGFEADVAVRPWTGGSASLGVAYVDAIFKEYLGAPCTSVQTATRTCPATGQDLSGKDLSNNPRWQITLRGQQDFRLDDGVIGFLRGEYNWRDEVIYGGDLNPATRQAAFGIANFRAGVRFADGKYEVAGFVENAFDESYALRIYDSPGLTGSYSAFFGPARTVGAEVRAEF</sequence>
<dbReference type="PANTHER" id="PTHR32552:SF81">
    <property type="entry name" value="TONB-DEPENDENT OUTER MEMBRANE RECEPTOR"/>
    <property type="match status" value="1"/>
</dbReference>
<evidence type="ECO:0000256" key="10">
    <source>
        <dbReference type="ARBA" id="ARBA00023237"/>
    </source>
</evidence>
<dbReference type="Pfam" id="PF07715">
    <property type="entry name" value="Plug"/>
    <property type="match status" value="1"/>
</dbReference>
<keyword evidence="6" id="KW-0408">Iron</keyword>
<reference evidence="15" key="1">
    <citation type="submission" date="2024-06" db="EMBL/GenBank/DDBJ databases">
        <title>Caulobacter inopinatus, sp. nov.</title>
        <authorList>
            <person name="Donachie S.P."/>
        </authorList>
    </citation>
    <scope>NUCLEOTIDE SEQUENCE</scope>
    <source>
        <strain evidence="15">73W</strain>
    </source>
</reference>
<keyword evidence="3 11" id="KW-1134">Transmembrane beta strand</keyword>
<dbReference type="InterPro" id="IPR012910">
    <property type="entry name" value="Plug_dom"/>
</dbReference>
<organism evidence="15">
    <name type="scientific">Caulobacter sp. 73W</name>
    <dbReference type="NCBI Taxonomy" id="3161137"/>
    <lineage>
        <taxon>Bacteria</taxon>
        <taxon>Pseudomonadati</taxon>
        <taxon>Pseudomonadota</taxon>
        <taxon>Alphaproteobacteria</taxon>
        <taxon>Caulobacterales</taxon>
        <taxon>Caulobacteraceae</taxon>
        <taxon>Caulobacter</taxon>
    </lineage>
</organism>
<evidence type="ECO:0000256" key="6">
    <source>
        <dbReference type="ARBA" id="ARBA00023004"/>
    </source>
</evidence>
<keyword evidence="10 11" id="KW-0998">Cell outer membrane</keyword>
<dbReference type="PANTHER" id="PTHR32552">
    <property type="entry name" value="FERRICHROME IRON RECEPTOR-RELATED"/>
    <property type="match status" value="1"/>
</dbReference>
<evidence type="ECO:0000259" key="14">
    <source>
        <dbReference type="Pfam" id="PF07715"/>
    </source>
</evidence>
<name>A0AB39KWV1_9CAUL</name>
<evidence type="ECO:0000256" key="8">
    <source>
        <dbReference type="ARBA" id="ARBA00023077"/>
    </source>
</evidence>
<evidence type="ECO:0000256" key="7">
    <source>
        <dbReference type="ARBA" id="ARBA00023065"/>
    </source>
</evidence>
<dbReference type="EMBL" id="CP158375">
    <property type="protein sequence ID" value="XDO98139.1"/>
    <property type="molecule type" value="Genomic_DNA"/>
</dbReference>